<evidence type="ECO:0000256" key="3">
    <source>
        <dbReference type="ARBA" id="ARBA00023186"/>
    </source>
</evidence>
<keyword evidence="2" id="KW-0963">Cytoplasm</keyword>
<feature type="coiled-coil region" evidence="4">
    <location>
        <begin position="27"/>
        <end position="108"/>
    </location>
</feature>
<dbReference type="AlphaFoldDB" id="A0A9W8G3Z7"/>
<keyword evidence="3" id="KW-0143">Chaperone</keyword>
<protein>
    <recommendedName>
        <fullName evidence="7">P53 and DNA damage-regulated protein 1</fullName>
    </recommendedName>
</protein>
<dbReference type="OrthoDB" id="20282at2759"/>
<comment type="subcellular location">
    <subcellularLocation>
        <location evidence="1">Cytoplasm</location>
    </subcellularLocation>
</comment>
<name>A0A9W8G3Z7_9FUNG</name>
<comment type="caution">
    <text evidence="5">The sequence shown here is derived from an EMBL/GenBank/DDBJ whole genome shotgun (WGS) entry which is preliminary data.</text>
</comment>
<evidence type="ECO:0000256" key="4">
    <source>
        <dbReference type="SAM" id="Coils"/>
    </source>
</evidence>
<keyword evidence="4" id="KW-0175">Coiled coil</keyword>
<gene>
    <name evidence="5" type="ORF">GGI25_002499</name>
</gene>
<dbReference type="EMBL" id="JANBTW010000022">
    <property type="protein sequence ID" value="KAJ2678327.1"/>
    <property type="molecule type" value="Genomic_DNA"/>
</dbReference>
<evidence type="ECO:0000313" key="5">
    <source>
        <dbReference type="EMBL" id="KAJ2678327.1"/>
    </source>
</evidence>
<organism evidence="5 6">
    <name type="scientific">Coemansia spiralis</name>
    <dbReference type="NCBI Taxonomy" id="417178"/>
    <lineage>
        <taxon>Eukaryota</taxon>
        <taxon>Fungi</taxon>
        <taxon>Fungi incertae sedis</taxon>
        <taxon>Zoopagomycota</taxon>
        <taxon>Kickxellomycotina</taxon>
        <taxon>Kickxellomycetes</taxon>
        <taxon>Kickxellales</taxon>
        <taxon>Kickxellaceae</taxon>
        <taxon>Coemansia</taxon>
    </lineage>
</organism>
<dbReference type="Proteomes" id="UP001151518">
    <property type="component" value="Unassembled WGS sequence"/>
</dbReference>
<sequence>MDVVEHQAKIETLAEDILTDKRLSVDYDRKRQENREALRKLREKAQKVRPESRLAATTINMGDFFIDVPLSKAQHMVEGAQKELDTAIDDVRQRLKKKVELLAKLEGDEHRESIARSMGLKAMNKR</sequence>
<evidence type="ECO:0000256" key="1">
    <source>
        <dbReference type="ARBA" id="ARBA00004496"/>
    </source>
</evidence>
<accession>A0A9W8G3Z7</accession>
<dbReference type="GO" id="GO:0005737">
    <property type="term" value="C:cytoplasm"/>
    <property type="evidence" value="ECO:0007669"/>
    <property type="project" value="UniProtKB-SubCell"/>
</dbReference>
<dbReference type="PANTHER" id="PTHR21162:SF0">
    <property type="entry name" value="P53 AND DNA DAMAGE-REGULATED PROTEIN 1"/>
    <property type="match status" value="1"/>
</dbReference>
<dbReference type="PANTHER" id="PTHR21162">
    <property type="entry name" value="P53 AND DNA DAMAGE-REGULATED PROTEIN"/>
    <property type="match status" value="1"/>
</dbReference>
<evidence type="ECO:0000313" key="6">
    <source>
        <dbReference type="Proteomes" id="UP001151518"/>
    </source>
</evidence>
<dbReference type="InterPro" id="IPR030482">
    <property type="entry name" value="PDRG1"/>
</dbReference>
<evidence type="ECO:0008006" key="7">
    <source>
        <dbReference type="Google" id="ProtNLM"/>
    </source>
</evidence>
<proteinExistence type="predicted"/>
<evidence type="ECO:0000256" key="2">
    <source>
        <dbReference type="ARBA" id="ARBA00022490"/>
    </source>
</evidence>
<reference evidence="5" key="1">
    <citation type="submission" date="2022-07" db="EMBL/GenBank/DDBJ databases">
        <title>Phylogenomic reconstructions and comparative analyses of Kickxellomycotina fungi.</title>
        <authorList>
            <person name="Reynolds N.K."/>
            <person name="Stajich J.E."/>
            <person name="Barry K."/>
            <person name="Grigoriev I.V."/>
            <person name="Crous P."/>
            <person name="Smith M.E."/>
        </authorList>
    </citation>
    <scope>NUCLEOTIDE SEQUENCE</scope>
    <source>
        <strain evidence="5">NRRL 3115</strain>
    </source>
</reference>
<dbReference type="CDD" id="cd22860">
    <property type="entry name" value="PDRG1"/>
    <property type="match status" value="1"/>
</dbReference>